<sequence>MQALPQSIVAKASEEPARGFSTHSGKPDCKKESRSRHAGQPLDFYHLAVSIFRRV</sequence>
<comment type="caution">
    <text evidence="2">The sequence shown here is derived from an EMBL/GenBank/DDBJ whole genome shotgun (WGS) entry which is preliminary data.</text>
</comment>
<proteinExistence type="predicted"/>
<dbReference type="Proteomes" id="UP000075304">
    <property type="component" value="Unassembled WGS sequence"/>
</dbReference>
<evidence type="ECO:0000313" key="3">
    <source>
        <dbReference type="Proteomes" id="UP000075304"/>
    </source>
</evidence>
<reference evidence="2 3" key="1">
    <citation type="submission" date="2016-01" db="EMBL/GenBank/DDBJ databases">
        <title>Genome Sequences of Twelve Sporeforming Bacillus Species Isolated from Foods.</title>
        <authorList>
            <person name="Berendsen E.M."/>
            <person name="Wells-Bennik M.H."/>
            <person name="Krawcyk A.O."/>
            <person name="De Jong A."/>
            <person name="Holsappel S."/>
            <person name="Eijlander R.T."/>
            <person name="Kuipers O.P."/>
        </authorList>
    </citation>
    <scope>NUCLEOTIDE SEQUENCE [LARGE SCALE GENOMIC DNA]</scope>
    <source>
        <strain evidence="2 3">B4099</strain>
    </source>
</reference>
<accession>A0A150KJJ0</accession>
<protein>
    <submittedName>
        <fullName evidence="2">Uncharacterized protein</fullName>
    </submittedName>
</protein>
<organism evidence="2 3">
    <name type="scientific">Heyndrickxia coagulans</name>
    <name type="common">Weizmannia coagulans</name>
    <dbReference type="NCBI Taxonomy" id="1398"/>
    <lineage>
        <taxon>Bacteria</taxon>
        <taxon>Bacillati</taxon>
        <taxon>Bacillota</taxon>
        <taxon>Bacilli</taxon>
        <taxon>Bacillales</taxon>
        <taxon>Bacillaceae</taxon>
        <taxon>Heyndrickxia</taxon>
    </lineage>
</organism>
<dbReference type="AlphaFoldDB" id="A0A150KJJ0"/>
<gene>
    <name evidence="2" type="ORF">B4099_0890</name>
</gene>
<evidence type="ECO:0000313" key="2">
    <source>
        <dbReference type="EMBL" id="KYC73545.1"/>
    </source>
</evidence>
<evidence type="ECO:0000256" key="1">
    <source>
        <dbReference type="SAM" id="MobiDB-lite"/>
    </source>
</evidence>
<name>A0A150KJJ0_HEYCO</name>
<feature type="region of interest" description="Disordered" evidence="1">
    <location>
        <begin position="1"/>
        <end position="37"/>
    </location>
</feature>
<dbReference type="EMBL" id="LQYI01000006">
    <property type="protein sequence ID" value="KYC73545.1"/>
    <property type="molecule type" value="Genomic_DNA"/>
</dbReference>